<gene>
    <name evidence="2" type="ORF">MCHLO_14758</name>
</gene>
<organism evidence="2 3">
    <name type="scientific">Mycena chlorophos</name>
    <name type="common">Agaric fungus</name>
    <name type="synonym">Agaricus chlorophos</name>
    <dbReference type="NCBI Taxonomy" id="658473"/>
    <lineage>
        <taxon>Eukaryota</taxon>
        <taxon>Fungi</taxon>
        <taxon>Dikarya</taxon>
        <taxon>Basidiomycota</taxon>
        <taxon>Agaricomycotina</taxon>
        <taxon>Agaricomycetes</taxon>
        <taxon>Agaricomycetidae</taxon>
        <taxon>Agaricales</taxon>
        <taxon>Marasmiineae</taxon>
        <taxon>Mycenaceae</taxon>
        <taxon>Mycena</taxon>
    </lineage>
</organism>
<protein>
    <recommendedName>
        <fullName evidence="4">C2H2-type domain-containing protein</fullName>
    </recommendedName>
</protein>
<name>A0ABQ0M4Y5_MYCCL</name>
<feature type="region of interest" description="Disordered" evidence="1">
    <location>
        <begin position="23"/>
        <end position="206"/>
    </location>
</feature>
<dbReference type="Proteomes" id="UP000815677">
    <property type="component" value="Unassembled WGS sequence"/>
</dbReference>
<evidence type="ECO:0000313" key="2">
    <source>
        <dbReference type="EMBL" id="GAT58313.1"/>
    </source>
</evidence>
<feature type="compositionally biased region" description="Basic and acidic residues" evidence="1">
    <location>
        <begin position="115"/>
        <end position="132"/>
    </location>
</feature>
<feature type="compositionally biased region" description="Pro residues" evidence="1">
    <location>
        <begin position="92"/>
        <end position="114"/>
    </location>
</feature>
<feature type="compositionally biased region" description="Polar residues" evidence="1">
    <location>
        <begin position="36"/>
        <end position="53"/>
    </location>
</feature>
<evidence type="ECO:0000256" key="1">
    <source>
        <dbReference type="SAM" id="MobiDB-lite"/>
    </source>
</evidence>
<proteinExistence type="predicted"/>
<dbReference type="EMBL" id="DF849625">
    <property type="protein sequence ID" value="GAT58313.1"/>
    <property type="molecule type" value="Genomic_DNA"/>
</dbReference>
<sequence>MRHAATSKGFALLSLCSRKLTIPSHPKVPQAKDTKSLPQTTSTSVKCVANSPTSDRKAKSGRGIPRPAPASRVQRTRAGISKPVHALAANPRPSPSTPARPPPRILVPETPPAPARRDKSTLLRRLDQDRRRLTQFAPCEPRAPPAFSLRHAPRERQDSVPATDPALDDKSDDASAQSADEDSVDEDGNIGSTPASDGEGTDADESRTWEWVDKHADFHRIRWNFQDHPVEGPCSFSRCKEASCPGCACICRGTVVWIEHWGGHHRKPPRGCIFG</sequence>
<evidence type="ECO:0000313" key="3">
    <source>
        <dbReference type="Proteomes" id="UP000815677"/>
    </source>
</evidence>
<reference evidence="2" key="1">
    <citation type="submission" date="2014-09" db="EMBL/GenBank/DDBJ databases">
        <title>Genome sequence of the luminous mushroom Mycena chlorophos for searching fungal bioluminescence genes.</title>
        <authorList>
            <person name="Tanaka Y."/>
            <person name="Kasuga D."/>
            <person name="Oba Y."/>
            <person name="Hase S."/>
            <person name="Sato K."/>
            <person name="Oba Y."/>
            <person name="Sakakibara Y."/>
        </authorList>
    </citation>
    <scope>NUCLEOTIDE SEQUENCE</scope>
</reference>
<accession>A0ABQ0M4Y5</accession>
<evidence type="ECO:0008006" key="4">
    <source>
        <dbReference type="Google" id="ProtNLM"/>
    </source>
</evidence>
<feature type="compositionally biased region" description="Acidic residues" evidence="1">
    <location>
        <begin position="179"/>
        <end position="188"/>
    </location>
</feature>
<keyword evidence="3" id="KW-1185">Reference proteome</keyword>